<dbReference type="RefSeq" id="WP_090516084.1">
    <property type="nucleotide sequence ID" value="NZ_CWKH01000002.1"/>
</dbReference>
<dbReference type="STRING" id="146018.BN2156_03270"/>
<evidence type="ECO:0000313" key="1">
    <source>
        <dbReference type="EMBL" id="CRZ16403.1"/>
    </source>
</evidence>
<evidence type="ECO:0008006" key="3">
    <source>
        <dbReference type="Google" id="ProtNLM"/>
    </source>
</evidence>
<reference evidence="2" key="1">
    <citation type="submission" date="2015-07" db="EMBL/GenBank/DDBJ databases">
        <authorList>
            <person name="Urmite Genomes"/>
        </authorList>
    </citation>
    <scope>NUCLEOTIDE SEQUENCE [LARGE SCALE GENOMIC DNA]</scope>
    <source>
        <strain evidence="2">type strain: ATCC 49404</strain>
    </source>
</reference>
<keyword evidence="2" id="KW-1185">Reference proteome</keyword>
<dbReference type="Proteomes" id="UP000199147">
    <property type="component" value="Unassembled WGS sequence"/>
</dbReference>
<organism evidence="1 2">
    <name type="scientific">Mycolicibacterium neworleansense</name>
    <dbReference type="NCBI Taxonomy" id="146018"/>
    <lineage>
        <taxon>Bacteria</taxon>
        <taxon>Bacillati</taxon>
        <taxon>Actinomycetota</taxon>
        <taxon>Actinomycetes</taxon>
        <taxon>Mycobacteriales</taxon>
        <taxon>Mycobacteriaceae</taxon>
        <taxon>Mycolicibacterium</taxon>
    </lineage>
</organism>
<dbReference type="SUPFAM" id="SSF55961">
    <property type="entry name" value="Bet v1-like"/>
    <property type="match status" value="1"/>
</dbReference>
<sequence>MERLPYIDEHAITVDADAATTWAAVLRTLCSDPAEPRAPFGFAIGECTPRQRLVLKGRHPFSIYNWIFELDDLGPHRTRVRSQTWAAFPGIHGKIYRALVISSGAHTVAVRQTLKRIAGQLRPRPDVLA</sequence>
<accession>A0A0H5RR33</accession>
<evidence type="ECO:0000313" key="2">
    <source>
        <dbReference type="Proteomes" id="UP000199147"/>
    </source>
</evidence>
<name>A0A0H5RR33_9MYCO</name>
<gene>
    <name evidence="1" type="ORF">BN2156_03270</name>
</gene>
<protein>
    <recommendedName>
        <fullName evidence="3">Polyketide cyclase / dehydrase and lipid transport</fullName>
    </recommendedName>
</protein>
<dbReference type="AlphaFoldDB" id="A0A0H5RR33"/>
<dbReference type="EMBL" id="CWKH01000002">
    <property type="protein sequence ID" value="CRZ16403.1"/>
    <property type="molecule type" value="Genomic_DNA"/>
</dbReference>
<proteinExistence type="predicted"/>
<dbReference type="OrthoDB" id="164904at2"/>